<accession>A0A0E9UH79</accession>
<reference evidence="1" key="2">
    <citation type="journal article" date="2015" name="Fish Shellfish Immunol.">
        <title>Early steps in the European eel (Anguilla anguilla)-Vibrio vulnificus interaction in the gills: Role of the RtxA13 toxin.</title>
        <authorList>
            <person name="Callol A."/>
            <person name="Pajuelo D."/>
            <person name="Ebbesson L."/>
            <person name="Teles M."/>
            <person name="MacKenzie S."/>
            <person name="Amaro C."/>
        </authorList>
    </citation>
    <scope>NUCLEOTIDE SEQUENCE</scope>
</reference>
<sequence length="29" mass="3255">MPSQVNKTAGSYCHYVLIHQGGEPFFMIV</sequence>
<dbReference type="EMBL" id="GBXM01044264">
    <property type="protein sequence ID" value="JAH64313.1"/>
    <property type="molecule type" value="Transcribed_RNA"/>
</dbReference>
<proteinExistence type="predicted"/>
<protein>
    <submittedName>
        <fullName evidence="1">Uncharacterized protein</fullName>
    </submittedName>
</protein>
<evidence type="ECO:0000313" key="1">
    <source>
        <dbReference type="EMBL" id="JAH64313.1"/>
    </source>
</evidence>
<organism evidence="1">
    <name type="scientific">Anguilla anguilla</name>
    <name type="common">European freshwater eel</name>
    <name type="synonym">Muraena anguilla</name>
    <dbReference type="NCBI Taxonomy" id="7936"/>
    <lineage>
        <taxon>Eukaryota</taxon>
        <taxon>Metazoa</taxon>
        <taxon>Chordata</taxon>
        <taxon>Craniata</taxon>
        <taxon>Vertebrata</taxon>
        <taxon>Euteleostomi</taxon>
        <taxon>Actinopterygii</taxon>
        <taxon>Neopterygii</taxon>
        <taxon>Teleostei</taxon>
        <taxon>Anguilliformes</taxon>
        <taxon>Anguillidae</taxon>
        <taxon>Anguilla</taxon>
    </lineage>
</organism>
<reference evidence="1" key="1">
    <citation type="submission" date="2014-11" db="EMBL/GenBank/DDBJ databases">
        <authorList>
            <person name="Amaro Gonzalez C."/>
        </authorList>
    </citation>
    <scope>NUCLEOTIDE SEQUENCE</scope>
</reference>
<dbReference type="AlphaFoldDB" id="A0A0E9UH79"/>
<name>A0A0E9UH79_ANGAN</name>